<name>A0ABY2WIU2_9FLAO</name>
<protein>
    <recommendedName>
        <fullName evidence="2">SnoaL-like domain-containing protein</fullName>
    </recommendedName>
</protein>
<feature type="domain" description="SnoaL-like" evidence="2">
    <location>
        <begin position="27"/>
        <end position="140"/>
    </location>
</feature>
<organism evidence="3 4">
    <name type="scientific">Flagellimonas algicola</name>
    <dbReference type="NCBI Taxonomy" id="2583815"/>
    <lineage>
        <taxon>Bacteria</taxon>
        <taxon>Pseudomonadati</taxon>
        <taxon>Bacteroidota</taxon>
        <taxon>Flavobacteriia</taxon>
        <taxon>Flavobacteriales</taxon>
        <taxon>Flavobacteriaceae</taxon>
        <taxon>Flagellimonas</taxon>
    </lineage>
</organism>
<dbReference type="EMBL" id="VCNI01000002">
    <property type="protein sequence ID" value="TMU54763.1"/>
    <property type="molecule type" value="Genomic_DNA"/>
</dbReference>
<evidence type="ECO:0000313" key="3">
    <source>
        <dbReference type="EMBL" id="TMU54763.1"/>
    </source>
</evidence>
<dbReference type="Proteomes" id="UP000751614">
    <property type="component" value="Unassembled WGS sequence"/>
</dbReference>
<keyword evidence="4" id="KW-1185">Reference proteome</keyword>
<feature type="signal peptide" evidence="1">
    <location>
        <begin position="1"/>
        <end position="21"/>
    </location>
</feature>
<dbReference type="Gene3D" id="3.10.450.50">
    <property type="match status" value="1"/>
</dbReference>
<keyword evidence="1" id="KW-0732">Signal</keyword>
<evidence type="ECO:0000313" key="4">
    <source>
        <dbReference type="Proteomes" id="UP000751614"/>
    </source>
</evidence>
<dbReference type="SUPFAM" id="SSF54427">
    <property type="entry name" value="NTF2-like"/>
    <property type="match status" value="1"/>
</dbReference>
<dbReference type="Pfam" id="PF13474">
    <property type="entry name" value="SnoaL_3"/>
    <property type="match status" value="1"/>
</dbReference>
<sequence length="165" mass="19023">MKSRLLILILMICAVSLKAQTDEKQQIDQLLDAWHLAASNADFDGYFSRMTDDGVFLGTDATENWQNNEFRAFSKPYFDRGKAWSFTAVERNIYINESMDFAWFDELLDTQMKLCRGSGTLKKENGQWKIAHYVLSIAVPNENVSELIELKKEKDSLLLLQLSKQ</sequence>
<dbReference type="RefSeq" id="WP_138836259.1">
    <property type="nucleotide sequence ID" value="NZ_VCNI01000002.1"/>
</dbReference>
<accession>A0ABY2WIU2</accession>
<reference evidence="3 4" key="1">
    <citation type="submission" date="2019-05" db="EMBL/GenBank/DDBJ databases">
        <title>Flagellimonas sp. AsT0115, sp. nov., isolated from a marine red algae, Asparagopsis taxiformis.</title>
        <authorList>
            <person name="Kim J."/>
            <person name="Jeong S.E."/>
            <person name="Jeon C.O."/>
        </authorList>
    </citation>
    <scope>NUCLEOTIDE SEQUENCE [LARGE SCALE GENOMIC DNA]</scope>
    <source>
        <strain evidence="3 4">AsT0115</strain>
    </source>
</reference>
<evidence type="ECO:0000256" key="1">
    <source>
        <dbReference type="SAM" id="SignalP"/>
    </source>
</evidence>
<gene>
    <name evidence="3" type="ORF">FGG15_11215</name>
</gene>
<feature type="chain" id="PRO_5046367577" description="SnoaL-like domain-containing protein" evidence="1">
    <location>
        <begin position="22"/>
        <end position="165"/>
    </location>
</feature>
<proteinExistence type="predicted"/>
<dbReference type="InterPro" id="IPR037401">
    <property type="entry name" value="SnoaL-like"/>
</dbReference>
<dbReference type="InterPro" id="IPR032710">
    <property type="entry name" value="NTF2-like_dom_sf"/>
</dbReference>
<evidence type="ECO:0000259" key="2">
    <source>
        <dbReference type="Pfam" id="PF13474"/>
    </source>
</evidence>
<comment type="caution">
    <text evidence="3">The sequence shown here is derived from an EMBL/GenBank/DDBJ whole genome shotgun (WGS) entry which is preliminary data.</text>
</comment>